<feature type="compositionally biased region" description="Pro residues" evidence="1">
    <location>
        <begin position="835"/>
        <end position="844"/>
    </location>
</feature>
<sequence length="1119" mass="123518">MWFGRRKSSIPVEPQTQHQARAVQDERETRRRNRLSKPLTSKISTSISTTSLQEPVSRSKNTSTAELVTTGPLSSHPDNPALRRQIRNQVFDSDRLQSMKNDSTWSVAYMVNQIDKKSTSDEASQPQEPPPSPPKPKKRASLLLRRLSAQGSSGLARSGSKERAGPLKGDAAASSTPDSSLDQIVDSPSIPPTRRASFTPGTATRKPSATPPKEDIKEEESVIEDKKDRNIVPSDDYDWQPPPPMIAGRVGTPASLNYSHLAGLRHGSLQIVNGRASPTFSEISKVSRPLLPVPKQLRDVSSDYGDADEESAEQITTIRGSSRGNTPDEKSNRRNFSWESNDDGASRVHPLQSVVSVTVETVPDQDEDQTSLMAKAYMAELPTSPFSSGSLRRSKSEGSLQNLPLPVEARSYSPMSPLEGSLSPSGSVIHRQRVRTDDDASRESVMSWYSPVEPRVPADEAFKSALEFQAQPSPTRLQLPRALEKSDSGYSSINSLRSLQMSKAVYPIETESLPNIPAPASNVRPAQLERRASLLDRGPSILKPRKMEPHLPTFANSRPAAISLNSAPAVTTSEVAPVKPAKIRKKLQKKRPLSQPPGKIAVTRVQSFDGDSVPQIPAEARENLQIRTQEVPELEQTYVPLNHMRNQASISNMNLPSTEIRFPSPNPEQEMHGRRSRSCGRPRSWIGRSKEDNISSRRNSGISQAEARAIINDFGTVASTLGGSPYDLVHGNIVSERLTSPYPYNISTVAPRRRSMMDDKAAAELARLRSRSIQERDRMLAERRPSFNDRGGIPGKYLSPASLASDAPPITPEMLQKAWRTSSQQQRQFSMGSGPAPPPPPHSPRPSYVDYEEDYSDMAIAPPPPSHSPRPMDITPDSWAAQAAAWKARKQPAGEALKTQSWDSQNYEKHHKVEDEPLYPVIPPRNPSQQGWTQRLSPEEYSSPHEEHYCGYTGNTRPQRQPYSSYVDSYHHSNEQTSAYMRQSRRRSAIQDYQPSRGRSSRSREPIQRRPLPSPRLSGSASRDYGPSSQSKAPSVCSLASSLAEELHPPDLEGSQPPPEFGRYSSGMGFGYERDNGFRGSARTRSVSGKVDGSRKRVFLRASFGVDLGDVPAMAMARG</sequence>
<feature type="compositionally biased region" description="Basic and acidic residues" evidence="1">
    <location>
        <begin position="776"/>
        <end position="787"/>
    </location>
</feature>
<feature type="region of interest" description="Disordered" evidence="1">
    <location>
        <begin position="1"/>
        <end position="81"/>
    </location>
</feature>
<feature type="region of interest" description="Disordered" evidence="1">
    <location>
        <begin position="776"/>
        <end position="850"/>
    </location>
</feature>
<feature type="compositionally biased region" description="Low complexity" evidence="1">
    <location>
        <begin position="141"/>
        <end position="155"/>
    </location>
</feature>
<dbReference type="STRING" id="1442369.A0A0D2IWC1"/>
<dbReference type="OrthoDB" id="5341904at2759"/>
<feature type="region of interest" description="Disordered" evidence="1">
    <location>
        <begin position="383"/>
        <end position="446"/>
    </location>
</feature>
<feature type="region of interest" description="Disordered" evidence="1">
    <location>
        <begin position="467"/>
        <end position="489"/>
    </location>
</feature>
<feature type="compositionally biased region" description="Polar residues" evidence="1">
    <location>
        <begin position="953"/>
        <end position="967"/>
    </location>
</feature>
<feature type="region of interest" description="Disordered" evidence="1">
    <location>
        <begin position="294"/>
        <end position="352"/>
    </location>
</feature>
<feature type="region of interest" description="Disordered" evidence="1">
    <location>
        <begin position="116"/>
        <end position="251"/>
    </location>
</feature>
<organism evidence="2 3">
    <name type="scientific">Rhinocladiella mackenziei CBS 650.93</name>
    <dbReference type="NCBI Taxonomy" id="1442369"/>
    <lineage>
        <taxon>Eukaryota</taxon>
        <taxon>Fungi</taxon>
        <taxon>Dikarya</taxon>
        <taxon>Ascomycota</taxon>
        <taxon>Pezizomycotina</taxon>
        <taxon>Eurotiomycetes</taxon>
        <taxon>Chaetothyriomycetidae</taxon>
        <taxon>Chaetothyriales</taxon>
        <taxon>Herpotrichiellaceae</taxon>
        <taxon>Rhinocladiella</taxon>
    </lineage>
</organism>
<dbReference type="Proteomes" id="UP000053617">
    <property type="component" value="Unassembled WGS sequence"/>
</dbReference>
<dbReference type="AlphaFoldDB" id="A0A0D2IWC1"/>
<feature type="compositionally biased region" description="Polar residues" evidence="1">
    <location>
        <begin position="53"/>
        <end position="77"/>
    </location>
</feature>
<evidence type="ECO:0000313" key="2">
    <source>
        <dbReference type="EMBL" id="KIX07581.1"/>
    </source>
</evidence>
<gene>
    <name evidence="2" type="ORF">Z518_02234</name>
</gene>
<feature type="compositionally biased region" description="Polar residues" evidence="1">
    <location>
        <begin position="927"/>
        <end position="936"/>
    </location>
</feature>
<feature type="compositionally biased region" description="Polar residues" evidence="1">
    <location>
        <begin position="819"/>
        <end position="831"/>
    </location>
</feature>
<reference evidence="2 3" key="1">
    <citation type="submission" date="2015-01" db="EMBL/GenBank/DDBJ databases">
        <title>The Genome Sequence of Rhinocladiella mackenzie CBS 650.93.</title>
        <authorList>
            <consortium name="The Broad Institute Genomics Platform"/>
            <person name="Cuomo C."/>
            <person name="de Hoog S."/>
            <person name="Gorbushina A."/>
            <person name="Stielow B."/>
            <person name="Teixiera M."/>
            <person name="Abouelleil A."/>
            <person name="Chapman S.B."/>
            <person name="Priest M."/>
            <person name="Young S.K."/>
            <person name="Wortman J."/>
            <person name="Nusbaum C."/>
            <person name="Birren B."/>
        </authorList>
    </citation>
    <scope>NUCLEOTIDE SEQUENCE [LARGE SCALE GENOMIC DNA]</scope>
    <source>
        <strain evidence="2 3">CBS 650.93</strain>
    </source>
</reference>
<feature type="region of interest" description="Disordered" evidence="1">
    <location>
        <begin position="880"/>
        <end position="1068"/>
    </location>
</feature>
<feature type="region of interest" description="Disordered" evidence="1">
    <location>
        <begin position="664"/>
        <end position="700"/>
    </location>
</feature>
<name>A0A0D2IWC1_9EURO</name>
<protein>
    <submittedName>
        <fullName evidence="2">Uncharacterized protein</fullName>
    </submittedName>
</protein>
<accession>A0A0D2IWC1</accession>
<proteinExistence type="predicted"/>
<dbReference type="EMBL" id="KN847476">
    <property type="protein sequence ID" value="KIX07581.1"/>
    <property type="molecule type" value="Genomic_DNA"/>
</dbReference>
<feature type="compositionally biased region" description="Low complexity" evidence="1">
    <location>
        <begin position="413"/>
        <end position="427"/>
    </location>
</feature>
<evidence type="ECO:0000313" key="3">
    <source>
        <dbReference type="Proteomes" id="UP000053617"/>
    </source>
</evidence>
<dbReference type="RefSeq" id="XP_013274717.1">
    <property type="nucleotide sequence ID" value="XM_013419263.1"/>
</dbReference>
<feature type="compositionally biased region" description="Basic and acidic residues" evidence="1">
    <location>
        <begin position="906"/>
        <end position="915"/>
    </location>
</feature>
<evidence type="ECO:0000256" key="1">
    <source>
        <dbReference type="SAM" id="MobiDB-lite"/>
    </source>
</evidence>
<feature type="compositionally biased region" description="Polar residues" evidence="1">
    <location>
        <begin position="173"/>
        <end position="182"/>
    </location>
</feature>
<dbReference type="VEuPathDB" id="FungiDB:Z518_02234"/>
<dbReference type="HOGENOM" id="CLU_008716_0_0_1"/>
<feature type="compositionally biased region" description="Polar residues" evidence="1">
    <location>
        <begin position="1017"/>
        <end position="1041"/>
    </location>
</feature>
<feature type="compositionally biased region" description="Polar residues" evidence="1">
    <location>
        <begin position="384"/>
        <end position="402"/>
    </location>
</feature>
<feature type="compositionally biased region" description="Low complexity" evidence="1">
    <location>
        <begin position="36"/>
        <end position="52"/>
    </location>
</feature>
<dbReference type="GeneID" id="25290305"/>
<keyword evidence="3" id="KW-1185">Reference proteome</keyword>
<feature type="compositionally biased region" description="Basic and acidic residues" evidence="1">
    <location>
        <begin position="212"/>
        <end position="230"/>
    </location>
</feature>
<feature type="compositionally biased region" description="Polar residues" evidence="1">
    <location>
        <begin position="313"/>
        <end position="325"/>
    </location>
</feature>